<dbReference type="OrthoDB" id="416786at2759"/>
<dbReference type="InterPro" id="IPR010071">
    <property type="entry name" value="AA_adenyl_dom"/>
</dbReference>
<feature type="domain" description="Carrier" evidence="8">
    <location>
        <begin position="3018"/>
        <end position="3094"/>
    </location>
</feature>
<dbReference type="Gene3D" id="3.40.50.12780">
    <property type="entry name" value="N-terminal domain of ligase-like"/>
    <property type="match status" value="3"/>
</dbReference>
<dbReference type="Proteomes" id="UP000256328">
    <property type="component" value="Unassembled WGS sequence"/>
</dbReference>
<dbReference type="SUPFAM" id="SSF52777">
    <property type="entry name" value="CoA-dependent acyltransferases"/>
    <property type="match status" value="10"/>
</dbReference>
<gene>
    <name evidence="9" type="ORF">BP5796_05079</name>
</gene>
<dbReference type="SUPFAM" id="SSF47336">
    <property type="entry name" value="ACP-like"/>
    <property type="match status" value="5"/>
</dbReference>
<feature type="domain" description="Carrier" evidence="8">
    <location>
        <begin position="3566"/>
        <end position="3642"/>
    </location>
</feature>
<protein>
    <recommendedName>
        <fullName evidence="8">Carrier domain-containing protein</fullName>
    </recommendedName>
</protein>
<comment type="pathway">
    <text evidence="1">Siderophore biosynthesis.</text>
</comment>
<dbReference type="NCBIfam" id="TIGR01733">
    <property type="entry name" value="AA-adenyl-dom"/>
    <property type="match status" value="1"/>
</dbReference>
<dbReference type="GO" id="GO:0016874">
    <property type="term" value="F:ligase activity"/>
    <property type="evidence" value="ECO:0007669"/>
    <property type="project" value="UniProtKB-KW"/>
</dbReference>
<dbReference type="FunFam" id="3.30.559.10:FF:000038">
    <property type="entry name" value="Nonribosomal siderophore peptide synthase SidC"/>
    <property type="match status" value="1"/>
</dbReference>
<keyword evidence="2" id="KW-0596">Phosphopantetheine</keyword>
<name>A0A3D8S2Q6_9HELO</name>
<dbReference type="SUPFAM" id="SSF56801">
    <property type="entry name" value="Acetyl-CoA synthetase-like"/>
    <property type="match status" value="3"/>
</dbReference>
<feature type="compositionally biased region" description="Basic and acidic residues" evidence="7">
    <location>
        <begin position="892"/>
        <end position="901"/>
    </location>
</feature>
<comment type="similarity">
    <text evidence="6">Belongs to the NRP synthetase family.</text>
</comment>
<dbReference type="CDD" id="cd19542">
    <property type="entry name" value="CT_NRPS-like"/>
    <property type="match status" value="1"/>
</dbReference>
<feature type="region of interest" description="Disordered" evidence="7">
    <location>
        <begin position="866"/>
        <end position="903"/>
    </location>
</feature>
<dbReference type="GO" id="GO:0010106">
    <property type="term" value="P:cellular response to iron ion starvation"/>
    <property type="evidence" value="ECO:0007669"/>
    <property type="project" value="UniProtKB-ARBA"/>
</dbReference>
<keyword evidence="5" id="KW-0843">Virulence</keyword>
<dbReference type="Pfam" id="PF00550">
    <property type="entry name" value="PP-binding"/>
    <property type="match status" value="5"/>
</dbReference>
<keyword evidence="10" id="KW-1185">Reference proteome</keyword>
<dbReference type="Gene3D" id="3.30.300.30">
    <property type="match status" value="3"/>
</dbReference>
<dbReference type="FunFam" id="3.40.50.12780:FF:000024">
    <property type="entry name" value="Nonribosomal siderophore peptide synthase SidC"/>
    <property type="match status" value="2"/>
</dbReference>
<dbReference type="InterPro" id="IPR006162">
    <property type="entry name" value="Ppantetheine_attach_site"/>
</dbReference>
<dbReference type="NCBIfam" id="NF003417">
    <property type="entry name" value="PRK04813.1"/>
    <property type="match status" value="3"/>
</dbReference>
<evidence type="ECO:0000256" key="3">
    <source>
        <dbReference type="ARBA" id="ARBA00022553"/>
    </source>
</evidence>
<dbReference type="Gene3D" id="1.10.1200.10">
    <property type="entry name" value="ACP-like"/>
    <property type="match status" value="5"/>
</dbReference>
<evidence type="ECO:0000256" key="2">
    <source>
        <dbReference type="ARBA" id="ARBA00022450"/>
    </source>
</evidence>
<evidence type="ECO:0000256" key="5">
    <source>
        <dbReference type="ARBA" id="ARBA00023026"/>
    </source>
</evidence>
<comment type="caution">
    <text evidence="9">The sequence shown here is derived from an EMBL/GenBank/DDBJ whole genome shotgun (WGS) entry which is preliminary data.</text>
</comment>
<dbReference type="Pfam" id="PF00501">
    <property type="entry name" value="AMP-binding"/>
    <property type="match status" value="3"/>
</dbReference>
<reference evidence="9 10" key="1">
    <citation type="journal article" date="2018" name="IMA Fungus">
        <title>IMA Genome-F 9: Draft genome sequence of Annulohypoxylon stygium, Aspergillus mulundensis, Berkeleyomyces basicola (syn. Thielaviopsis basicola), Ceratocystis smalleyi, two Cercospora beticola strains, Coleophoma cylindrospora, Fusarium fracticaudum, Phialophora cf. hyalina, and Morchella septimelata.</title>
        <authorList>
            <person name="Wingfield B.D."/>
            <person name="Bills G.F."/>
            <person name="Dong Y."/>
            <person name="Huang W."/>
            <person name="Nel W.J."/>
            <person name="Swalarsk-Parry B.S."/>
            <person name="Vaghefi N."/>
            <person name="Wilken P.M."/>
            <person name="An Z."/>
            <person name="de Beer Z.W."/>
            <person name="De Vos L."/>
            <person name="Chen L."/>
            <person name="Duong T.A."/>
            <person name="Gao Y."/>
            <person name="Hammerbacher A."/>
            <person name="Kikkert J.R."/>
            <person name="Li Y."/>
            <person name="Li H."/>
            <person name="Li K."/>
            <person name="Li Q."/>
            <person name="Liu X."/>
            <person name="Ma X."/>
            <person name="Naidoo K."/>
            <person name="Pethybridge S.J."/>
            <person name="Sun J."/>
            <person name="Steenkamp E.T."/>
            <person name="van der Nest M.A."/>
            <person name="van Wyk S."/>
            <person name="Wingfield M.J."/>
            <person name="Xiong C."/>
            <person name="Yue Q."/>
            <person name="Zhang X."/>
        </authorList>
    </citation>
    <scope>NUCLEOTIDE SEQUENCE [LARGE SCALE GENOMIC DNA]</scope>
    <source>
        <strain evidence="9 10">BP5796</strain>
    </source>
</reference>
<dbReference type="GO" id="GO:0031177">
    <property type="term" value="F:phosphopantetheine binding"/>
    <property type="evidence" value="ECO:0007669"/>
    <property type="project" value="InterPro"/>
</dbReference>
<dbReference type="InterPro" id="IPR045851">
    <property type="entry name" value="AMP-bd_C_sf"/>
</dbReference>
<keyword evidence="3" id="KW-0597">Phosphoprotein</keyword>
<dbReference type="EMBL" id="PDLN01000007">
    <property type="protein sequence ID" value="RDW80381.1"/>
    <property type="molecule type" value="Genomic_DNA"/>
</dbReference>
<proteinExistence type="inferred from homology"/>
<dbReference type="InterPro" id="IPR020845">
    <property type="entry name" value="AMP-binding_CS"/>
</dbReference>
<organism evidence="9 10">
    <name type="scientific">Coleophoma crateriformis</name>
    <dbReference type="NCBI Taxonomy" id="565419"/>
    <lineage>
        <taxon>Eukaryota</taxon>
        <taxon>Fungi</taxon>
        <taxon>Dikarya</taxon>
        <taxon>Ascomycota</taxon>
        <taxon>Pezizomycotina</taxon>
        <taxon>Leotiomycetes</taxon>
        <taxon>Helotiales</taxon>
        <taxon>Dermateaceae</taxon>
        <taxon>Coleophoma</taxon>
    </lineage>
</organism>
<accession>A0A3D8S2Q6</accession>
<dbReference type="InterPro" id="IPR020806">
    <property type="entry name" value="PKS_PP-bd"/>
</dbReference>
<dbReference type="PROSITE" id="PS00012">
    <property type="entry name" value="PHOSPHOPANTETHEINE"/>
    <property type="match status" value="1"/>
</dbReference>
<dbReference type="Gene3D" id="3.30.559.30">
    <property type="entry name" value="Nonribosomal peptide synthetase, condensation domain"/>
    <property type="match status" value="5"/>
</dbReference>
<evidence type="ECO:0000256" key="6">
    <source>
        <dbReference type="ARBA" id="ARBA00029454"/>
    </source>
</evidence>
<dbReference type="SMART" id="SM00823">
    <property type="entry name" value="PKS_PP"/>
    <property type="match status" value="4"/>
</dbReference>
<dbReference type="GO" id="GO:0031169">
    <property type="term" value="P:ferrichrome biosynthetic process"/>
    <property type="evidence" value="ECO:0007669"/>
    <property type="project" value="UniProtKB-ARBA"/>
</dbReference>
<dbReference type="InterPro" id="IPR001242">
    <property type="entry name" value="Condensation_dom"/>
</dbReference>
<dbReference type="PROSITE" id="PS50075">
    <property type="entry name" value="CARRIER"/>
    <property type="match status" value="5"/>
</dbReference>
<evidence type="ECO:0000259" key="8">
    <source>
        <dbReference type="PROSITE" id="PS50075"/>
    </source>
</evidence>
<evidence type="ECO:0000256" key="1">
    <source>
        <dbReference type="ARBA" id="ARBA00004924"/>
    </source>
</evidence>
<evidence type="ECO:0000313" key="9">
    <source>
        <dbReference type="EMBL" id="RDW80381.1"/>
    </source>
</evidence>
<dbReference type="GO" id="GO:0005737">
    <property type="term" value="C:cytoplasm"/>
    <property type="evidence" value="ECO:0007669"/>
    <property type="project" value="TreeGrafter"/>
</dbReference>
<dbReference type="FunFam" id="3.30.300.30:FF:000033">
    <property type="entry name" value="Nonribosomal siderophore peptide synthase SidC"/>
    <property type="match status" value="1"/>
</dbReference>
<dbReference type="InterPro" id="IPR042099">
    <property type="entry name" value="ANL_N_sf"/>
</dbReference>
<dbReference type="FunFam" id="3.30.559.30:FF:000014">
    <property type="entry name" value="Nonribosomal siderophore peptide synthase SidC"/>
    <property type="match status" value="1"/>
</dbReference>
<evidence type="ECO:0000313" key="10">
    <source>
        <dbReference type="Proteomes" id="UP000256328"/>
    </source>
</evidence>
<dbReference type="PANTHER" id="PTHR45527:SF2">
    <property type="entry name" value="FERRICROCIN SYNTHETASE (NONRIBOSOMAL PEPTIDE SIDEROPHORE SYNTHASE ) (EUROFUNG)"/>
    <property type="match status" value="1"/>
</dbReference>
<dbReference type="InterPro" id="IPR009081">
    <property type="entry name" value="PP-bd_ACP"/>
</dbReference>
<dbReference type="InterPro" id="IPR036736">
    <property type="entry name" value="ACP-like_sf"/>
</dbReference>
<sequence>MPSLPALVPETPFPSLDTIYRRPHAALANDSCTTQQQQTCYRTLRRDFPRLEIKTNDDTIFECYARFIGDFTGRDEVSFHASSQHFARSRSGLVHATIHENGELSDAKPAKTVSCTFHERQATEIAEESADFAINISNEGNVDVSGDATQSFVTPFFLTIGADFHNNTCHVFVQADAQLMSESDFQHIFNVLCSYLTLSHISAAETSVLNFPPLSQPPLLLQDEGLQPHKSLLHAPFERRARQYPDRMALDFLQMGTSFQETNIRRKWSYSALNELTTQLAMQILATIDGQKTRKVVPILLSTSAELYISYLAVLKAGLAFCPLPIDAPAQRLQDIVDDLDPQVIIGSELFRSRLPSLQDGQSAQKWVDVESFVRSHSEGLIETNVELPEPEENSIAYVMYTSGSTGKPKGVQITHLASSCSIAAHALTSPLPRAADGVPRWFQFAAPTFDPSLMEIFVSFSTGATLCSASRDLTLTDFEGTVTELGATVMMSTPSMAAVVDRSRLSTLHSLWTMGETVLRKNIDDFATEPGSSRKSELCNAYGPTECAINCTLLPNFHPGDRGSIIGPALSTCSLLILDPLISEPTPLPRGFPGELAIGGPQVSIGYINRPEQNAKAFVESSQFGRLYRTGDKSRIVTDRNGQLVVEFLGRLDTSQVKLSGRRVDLGEIDAVVASAPGVKEAVTVSYKRFSGQAGSEEAVTFVVLQPAHVEQEVEDSCNKVASHMLPSYMCPSKYFFVDNIPRSLAGKVDRKTLTAMVQQLWKEDHNGTTDIEPSPDSEDFDISEAAKDIEAVLCKVLAQITGRNVQEIKPTTNFFGVGIDSLRAVRYLQRAREVHVIELTIVDVLKNATPRGLAALVLERRSISSSDTDDSDSTKSSADSIAGMDISGGQEDRSKKQYRPETLLETYRSTCEQRLGVDPDSIRSILPTTATQSGMLASFLRSSGSSSGRHYVHHSVHHLNASVDVQKLQKSWVSVLDRHDAYRMVFLPIDEKIAPFLQCVLSPGTPLTKKSWNVVEQSREEDFDQIVHASMIAAENELSIEVPPFKLTLINTPNGTIILFSIFHGVFDGASLQLLFEEVEIEYAGRDVPARTEIRTAVDMHYISDTKRTVDFWSEQLKESDPEPFPCLTGWRPEVVTETPRTTSIISTVNLNQLREGARQAFASPLTVLQAAWSLLLTTYKDSLNSSTFGSVISGRLDPDSAICVGPTFTTIPVTIPASKIMLELPSISNLSVLQLLAELNANALEHLQIPLNSIVSAGGGLFYDTLLAFQDFEYGAEDSKLWHKVDYPAMGNDFAVMMEIWPEIDGNLRIRATYTHTHLDDKSANLMLQQFNDVVSFIVNNPAEPYMNGRFSTLPSSSDMCSSVLQLTGRNGLLHSQFEDNAKFHPDDIALVFKYDLNQVGKNIEWSYSELNAKANRLASYLVSRFGTMYDKIVPICFEKSPELYIAVLAIVKAGAAWCPIDPTFPVQRRHDLIARTDAEMLLVGNNTVAQVFSAIPAGVTLIDVNNLEDQDSQVDLLLNIIPKPEHMAYLIWTSGTTGMPKGVQVQHDSASAAMRSLQEVVTKSNEETVRCMQFSQPTFDVFVQDLFYTWGLRGTVISATKEIMLGSFAALANSTKATHAHLTPAFATIVPRQDCETLQVITTIGEALPQKIADDWGHNMRAYNTYGPAEAAVVSTVKQFGGIPNDFKSTNIGFTLPSLGAYVINDNKSIMRNGVGELALSGPQVARGYWKDNVKTEDKFFWNNTIGARIYMTGDVVRMLHDGSFEYVGRRDDLVKLNGQRVELSEISFVLEHSHPDVEQAVTMHMGRSDRPTKVIVVFLSVPKIEGSVKKGVAVTSDVATEIATAAMAQSRKALPEHMIPSVIIILDSIPITASAKVDRQILSSCYETLDLESWESKISPAKASEWSKQESVLVQHIADFSGTAFKSIGRNSRLAALGIDSIGAIRLTARLGSRGYAVSTAGLLQCRTVTDLWEILERPTQSSFQSETSSLRLKEFHHKWSSEVAEYLQVCGKPNFTVCPSLPLQENLLSESFRNYESYWSNHFFELAPTVDLNSLQESWVMVALHNEALRAGFIPRAALSQEISSEDHVSTLLQILYDSISLDWTICQTSDKDIWTKAKLRSQEIALKHQKTLFLQPCWAVTIFETETTKTMVLTIHHSIHDGPSLQFIMDDLRSAYLEKKAPTRQRHQLSDAVAIAAEARTTPAEDQEFWEPVLKDFADDDEGIFEQETVSRQHGGYNLKTIPLSVNYTDLKTAAQNLGCSSVTSVLRAAWACIVADFLELSEKKVVIGEVFSERAVDASLDDIVGPLVSLVPVPFDVFGTSRNILAKHDKSMGASFKYRNANPGLIRKLIRRPKNKALYPAVFVFHPYTAAPTQSKDNNLWEQKEDHLGLHVEHDLALNVEQQQDGSLDLEISAEESILGPEGVEMLTKQLNALILTMITYPDKDIPELTNYFPRELASITKEIVPTYPDLVKVENPLCWLEYWAQTRPHWPAVGVADRIEKGSTHIVEWNYAQLNDEAERVAAFIASCGVRGRIIGMCLGRTLEAFAVTVGIFKSGNTYLPVDEDLPIERKVFLLQDSNSAIFFTTEDAAFAPEGCKVVNVEKDNYKLEYSIPINIIRDKDEAAYLLFTSGSTGTPKGVLISCANLSSFNEALSEFICEHARDTLNLGGTGRYLGLASRAFDVHVAEMFLAWRRGMSAVTAKRSMLLDDLPLALQELKITHTGGVPSLLEQVGLQPSDVPLLRYIGVGGEKISQRILDTFGESKTLALVNAYGPTEATIGVSAAKVFSNSSPRNVGRPFKGSVAHVLIPDTLIYAKRGMEGELCITGNLVGIGYHNRSSGAFVEDFHGAKMYRTGDLVRLMPDDTIEIFGRSDDQTKIRGQRLELGEVSECVRSLSQGGSDVATLIIKHPGLPRMQLVSFVAHTKAQMKDSKASFMTEVFAAINSNIRAGCKERLPAYMVPDIVVPITFLPLAPSSGKANVKELKAMFSSIPLQNLLTMKNKRNKTDSRELNEAEMTVVSILKGVVAESSTNIRPSTNIFEIGVDSLVAISLSARMRKNGYDCTVADILSLSTVEDLALLPRNDRSASQIEQSKAVALQRLEEVNRSFTESARGIMFRDRTVVARPCLPVQEAVVARSLDKDSADSYVNHITFKLSEDADLLRLRNSWDAAIRDNEILRTCFCQVENDILQVVLKHDHTSLSWEDCTAENPDTEIQEQRESTASDIVKKIQEVPPMRIKCIRSTVSSEAPLLCVSMHHALYDAESLSILMDEIYLRYQSKDLPERPHSGALVEHVAAMDKDAAKSFWTKLLGDHQISEQTNADLTNPEQAQTSTRILRSSLSSLESCSSKLHVTLPTLAQAIFGLAMAKANLINDFVFGLVLSGRSVPILGIENLLAPAITTVPQRLDLRNTNGTVVDLLSTIQKSSGQLIQYQHTSLRLVHRWVEADRPLFNTLLSYIKPGVQPSYDDVWNEVNSYMPPDYPFAVEFEANASSDRLIIRAIYTSDFGSTTKVDTMLEMMEILIDTICKGENPTIASFGIESSSHYASSSQQTTASETFTQQEITIRDILIDLADIEADHVSRNSTFFRLGIDSVIAIRFAQKLRAIGFAVSSSDVARFPSIALLSEHISSAMNNSGNEMSRKLSSATSNLDICKSKLPVFSSDDIIQEVYACTPLQTGLLTQTIANEGRLYVHHPALQLARDVDTQKLKEAFATLVENYDILRTTFHYMDSETTWISAVHSQPIIDWTEVQVDESAEASIKSIVETVTYPSTDSFSKTPLKATLLKASDANILVISLHHSLYDGWSLPLIFEALSSAYHNGQQQSQSGPFFDAARLITERQSGSVDFWRKQISGYQPTRIPSSISTKTTSTNFASLRLSSPTADILEKCKAMDINLQSAALLAYGKTLCSTVGSRDVVFGQVVSGRSLPLPDVESIIGPLFNTVPFRVRLDNPLITNEKFAARIQQVVGEAQDHQHASLNSIQKKWRQTEGTEAALIDALFVLQKNEARDEPASKKLWTALTQVDDRDATEYGLNAELEQGPQHLTLSVASPAGRLNSDDLKSFCDTFEEALQDILSSSERSVTACPETLQNLPITMNAANKNSIKAKETPIIDTPELRVIRAAFSEVSQIPLESITSQTSIYAIGIDSITAIKVASLCRRQDINVSVADVLQGRSLGGIAQIVASKADANKNVQTRMTKLSPESKEDVLARIDIDNTMVEEILPCLAGQSYHLASWLKSGRTFYEPTWPFESSQKIDPSRLASAWQTLRNRHPVLRTIFVTTDDHTAYQVVLHADTVDDLTFQIVECRNDFIEAVKKDVKESQASPSTLLTPPISLRLLQGEKQDAVTVKIHHSLYDAWSMNALVSELSSIYLGTVLQSVPRFSDFVWHTLNCTEQQAEKKYWNAALAEAQPTILTSSKVRDTSTPTMRQTFVWAKQCVQGVEEMTKIARNHGLALSTVVTLAFGRALAKRTQISNPTFGFFHVGRSASFQDAASVPGPTVNLLPMTTSGTYTTDVQAALAIQDDLSSRVPYEQSNLRDILSYHQNSSHPKPMFNASLNLLWHSTTTTPASEAETEPLLKLLPIGVPTDFAPQEPISGTTAVNSLDIGYLANQNLFMDVGPVAETDSIDFGVKADYALMNELEVESFIDMVKREILEIIGELKGETGA</sequence>
<dbReference type="InterPro" id="IPR025110">
    <property type="entry name" value="AMP-bd_C"/>
</dbReference>
<dbReference type="FunFam" id="3.30.300.30:FF:000015">
    <property type="entry name" value="Nonribosomal peptide synthase SidD"/>
    <property type="match status" value="2"/>
</dbReference>
<dbReference type="InterPro" id="IPR023213">
    <property type="entry name" value="CAT-like_dom_sf"/>
</dbReference>
<evidence type="ECO:0000256" key="4">
    <source>
        <dbReference type="ARBA" id="ARBA00022598"/>
    </source>
</evidence>
<dbReference type="PANTHER" id="PTHR45527">
    <property type="entry name" value="NONRIBOSOMAL PEPTIDE SYNTHETASE"/>
    <property type="match status" value="1"/>
</dbReference>
<feature type="domain" description="Carrier" evidence="8">
    <location>
        <begin position="786"/>
        <end position="863"/>
    </location>
</feature>
<dbReference type="GO" id="GO:0043041">
    <property type="term" value="P:amino acid activation for nonribosomal peptide biosynthetic process"/>
    <property type="evidence" value="ECO:0007669"/>
    <property type="project" value="TreeGrafter"/>
</dbReference>
<evidence type="ECO:0000256" key="7">
    <source>
        <dbReference type="SAM" id="MobiDB-lite"/>
    </source>
</evidence>
<dbReference type="PROSITE" id="PS00455">
    <property type="entry name" value="AMP_BINDING"/>
    <property type="match status" value="3"/>
</dbReference>
<dbReference type="Pfam" id="PF13193">
    <property type="entry name" value="AMP-binding_C"/>
    <property type="match status" value="1"/>
</dbReference>
<keyword evidence="4" id="KW-0436">Ligase</keyword>
<dbReference type="FunFam" id="3.40.50.980:FF:000001">
    <property type="entry name" value="Non-ribosomal peptide synthetase"/>
    <property type="match status" value="1"/>
</dbReference>
<dbReference type="Pfam" id="PF00668">
    <property type="entry name" value="Condensation"/>
    <property type="match status" value="5"/>
</dbReference>
<dbReference type="Gene3D" id="3.30.559.10">
    <property type="entry name" value="Chloramphenicol acetyltransferase-like domain"/>
    <property type="match status" value="5"/>
</dbReference>
<feature type="domain" description="Carrier" evidence="8">
    <location>
        <begin position="1909"/>
        <end position="1985"/>
    </location>
</feature>
<dbReference type="CDD" id="cd05918">
    <property type="entry name" value="A_NRPS_SidN3_like"/>
    <property type="match status" value="1"/>
</dbReference>
<dbReference type="InterPro" id="IPR000873">
    <property type="entry name" value="AMP-dep_synth/lig_dom"/>
</dbReference>
<feature type="domain" description="Carrier" evidence="8">
    <location>
        <begin position="4122"/>
        <end position="4198"/>
    </location>
</feature>